<feature type="compositionally biased region" description="Acidic residues" evidence="1">
    <location>
        <begin position="23"/>
        <end position="36"/>
    </location>
</feature>
<reference evidence="2 3" key="1">
    <citation type="submission" date="2019-07" db="EMBL/GenBank/DDBJ databases">
        <title>Microlunatus dokdonensis sp. nov. isolated from the rhizospheric soil of the wild plant Elymus tsukushiensis.</title>
        <authorList>
            <person name="Ghim S.-Y."/>
            <person name="Hwang Y.-J."/>
            <person name="Son J.-S."/>
            <person name="Shin J.-H."/>
        </authorList>
    </citation>
    <scope>NUCLEOTIDE SEQUENCE [LARGE SCALE GENOMIC DNA]</scope>
    <source>
        <strain evidence="2 3">KUDC0627</strain>
    </source>
</reference>
<protein>
    <submittedName>
        <fullName evidence="2">Uncharacterized protein</fullName>
    </submittedName>
</protein>
<feature type="region of interest" description="Disordered" evidence="1">
    <location>
        <begin position="1"/>
        <end position="63"/>
    </location>
</feature>
<dbReference type="KEGG" id="mik:FOE78_13770"/>
<dbReference type="RefSeq" id="WP_143986799.1">
    <property type="nucleotide sequence ID" value="NZ_CP041692.1"/>
</dbReference>
<name>A0A516Q0B2_9ACTN</name>
<gene>
    <name evidence="2" type="ORF">FOE78_13770</name>
</gene>
<sequence length="63" mass="7200">MPEQERRDDVPEADQAEQQQEVWPDDDAGEETEFDVDPMKADEADQLDQLRSVPTDDEGPDEP</sequence>
<organism evidence="2 3">
    <name type="scientific">Microlunatus elymi</name>
    <dbReference type="NCBI Taxonomy" id="2596828"/>
    <lineage>
        <taxon>Bacteria</taxon>
        <taxon>Bacillati</taxon>
        <taxon>Actinomycetota</taxon>
        <taxon>Actinomycetes</taxon>
        <taxon>Propionibacteriales</taxon>
        <taxon>Propionibacteriaceae</taxon>
        <taxon>Microlunatus</taxon>
    </lineage>
</organism>
<proteinExistence type="predicted"/>
<dbReference type="AlphaFoldDB" id="A0A516Q0B2"/>
<feature type="compositionally biased region" description="Basic and acidic residues" evidence="1">
    <location>
        <begin position="1"/>
        <end position="10"/>
    </location>
</feature>
<dbReference type="Proteomes" id="UP000319263">
    <property type="component" value="Chromosome"/>
</dbReference>
<dbReference type="EMBL" id="CP041692">
    <property type="protein sequence ID" value="QDP96837.1"/>
    <property type="molecule type" value="Genomic_DNA"/>
</dbReference>
<accession>A0A516Q0B2</accession>
<keyword evidence="3" id="KW-1185">Reference proteome</keyword>
<evidence type="ECO:0000313" key="3">
    <source>
        <dbReference type="Proteomes" id="UP000319263"/>
    </source>
</evidence>
<evidence type="ECO:0000313" key="2">
    <source>
        <dbReference type="EMBL" id="QDP96837.1"/>
    </source>
</evidence>
<evidence type="ECO:0000256" key="1">
    <source>
        <dbReference type="SAM" id="MobiDB-lite"/>
    </source>
</evidence>